<name>A0A6C0DC40_9ZZZZ</name>
<protein>
    <submittedName>
        <fullName evidence="2">Uncharacterized protein</fullName>
    </submittedName>
</protein>
<feature type="transmembrane region" description="Helical" evidence="1">
    <location>
        <begin position="69"/>
        <end position="90"/>
    </location>
</feature>
<dbReference type="EMBL" id="MN739577">
    <property type="protein sequence ID" value="QHT13960.1"/>
    <property type="molecule type" value="Genomic_DNA"/>
</dbReference>
<sequence>MNLINGLSSLMLFISAFNSIKTQNCLWIFANFYIIYTSFMYNTHKFDLYEKYKDKMIIINDLSDKYDIFLFNDYIAVSLLAFANIDSFILKNFLFSSFFIEYYHNKSIENSNSITFFIAIISRSIKTINTYKKHSINDETVFYGLLHLINACFTLFIRQKYSYTRETQFLNLFLTTIWHFNVVNIFITISSCMYSELIYNKDNTI</sequence>
<accession>A0A6C0DC40</accession>
<organism evidence="2">
    <name type="scientific">viral metagenome</name>
    <dbReference type="NCBI Taxonomy" id="1070528"/>
    <lineage>
        <taxon>unclassified sequences</taxon>
        <taxon>metagenomes</taxon>
        <taxon>organismal metagenomes</taxon>
    </lineage>
</organism>
<feature type="transmembrane region" description="Helical" evidence="1">
    <location>
        <begin position="140"/>
        <end position="157"/>
    </location>
</feature>
<keyword evidence="1" id="KW-0812">Transmembrane</keyword>
<keyword evidence="1" id="KW-0472">Membrane</keyword>
<feature type="transmembrane region" description="Helical" evidence="1">
    <location>
        <begin position="169"/>
        <end position="189"/>
    </location>
</feature>
<reference evidence="2" key="1">
    <citation type="journal article" date="2020" name="Nature">
        <title>Giant virus diversity and host interactions through global metagenomics.</title>
        <authorList>
            <person name="Schulz F."/>
            <person name="Roux S."/>
            <person name="Paez-Espino D."/>
            <person name="Jungbluth S."/>
            <person name="Walsh D.A."/>
            <person name="Denef V.J."/>
            <person name="McMahon K.D."/>
            <person name="Konstantinidis K.T."/>
            <person name="Eloe-Fadrosh E.A."/>
            <person name="Kyrpides N.C."/>
            <person name="Woyke T."/>
        </authorList>
    </citation>
    <scope>NUCLEOTIDE SEQUENCE</scope>
    <source>
        <strain evidence="2">GVMAG-M-3300023174-134</strain>
    </source>
</reference>
<keyword evidence="1" id="KW-1133">Transmembrane helix</keyword>
<dbReference type="AlphaFoldDB" id="A0A6C0DC40"/>
<evidence type="ECO:0000313" key="2">
    <source>
        <dbReference type="EMBL" id="QHT13960.1"/>
    </source>
</evidence>
<proteinExistence type="predicted"/>
<evidence type="ECO:0000256" key="1">
    <source>
        <dbReference type="SAM" id="Phobius"/>
    </source>
</evidence>
<feature type="transmembrane region" description="Helical" evidence="1">
    <location>
        <begin position="28"/>
        <end position="48"/>
    </location>
</feature>